<dbReference type="Pfam" id="PF05979">
    <property type="entry name" value="DUF896"/>
    <property type="match status" value="1"/>
</dbReference>
<comment type="similarity">
    <text evidence="2">Belongs to the UPF0291 family.</text>
</comment>
<dbReference type="GO" id="GO:0005737">
    <property type="term" value="C:cytoplasm"/>
    <property type="evidence" value="ECO:0007669"/>
    <property type="project" value="UniProtKB-SubCell"/>
</dbReference>
<name>A0A8J8B0F8_9FIRM</name>
<gene>
    <name evidence="3" type="ORF">KCX82_01685</name>
</gene>
<dbReference type="RefSeq" id="WP_227016700.1">
    <property type="nucleotide sequence ID" value="NZ_JAGSND010000001.1"/>
</dbReference>
<comment type="subcellular location">
    <subcellularLocation>
        <location evidence="2">Cytoplasm</location>
    </subcellularLocation>
</comment>
<dbReference type="AlphaFoldDB" id="A0A8J8B0F8"/>
<dbReference type="PANTHER" id="PTHR37300">
    <property type="entry name" value="UPF0291 PROTEIN CBO2609/CLC_2481"/>
    <property type="match status" value="1"/>
</dbReference>
<reference evidence="3" key="1">
    <citation type="submission" date="2021-04" db="EMBL/GenBank/DDBJ databases">
        <title>Sinoanaerobacter chloroacetimidivorans sp. nov., an obligate anaerobic bacterium isolated from anaerobic sludge.</title>
        <authorList>
            <person name="Bao Y."/>
        </authorList>
    </citation>
    <scope>NUCLEOTIDE SEQUENCE</scope>
    <source>
        <strain evidence="3">BAD-6</strain>
    </source>
</reference>
<accession>A0A8J8B0F8</accession>
<reference evidence="3" key="2">
    <citation type="submission" date="2021-04" db="EMBL/GenBank/DDBJ databases">
        <authorList>
            <person name="Liu J."/>
        </authorList>
    </citation>
    <scope>NUCLEOTIDE SEQUENCE</scope>
    <source>
        <strain evidence="3">BAD-6</strain>
    </source>
</reference>
<dbReference type="EMBL" id="JAGSND010000001">
    <property type="protein sequence ID" value="MBR0596576.1"/>
    <property type="molecule type" value="Genomic_DNA"/>
</dbReference>
<comment type="caution">
    <text evidence="3">The sequence shown here is derived from an EMBL/GenBank/DDBJ whole genome shotgun (WGS) entry which is preliminary data.</text>
</comment>
<protein>
    <recommendedName>
        <fullName evidence="2">UPF0291 protein KCX82_01685</fullName>
    </recommendedName>
</protein>
<dbReference type="HAMAP" id="MF_01103">
    <property type="entry name" value="UPF0291"/>
    <property type="match status" value="1"/>
</dbReference>
<organism evidence="3 4">
    <name type="scientific">Sinanaerobacter chloroacetimidivorans</name>
    <dbReference type="NCBI Taxonomy" id="2818044"/>
    <lineage>
        <taxon>Bacteria</taxon>
        <taxon>Bacillati</taxon>
        <taxon>Bacillota</taxon>
        <taxon>Clostridia</taxon>
        <taxon>Peptostreptococcales</taxon>
        <taxon>Anaerovoracaceae</taxon>
        <taxon>Sinanaerobacter</taxon>
    </lineage>
</organism>
<evidence type="ECO:0000256" key="2">
    <source>
        <dbReference type="HAMAP-Rule" id="MF_01103"/>
    </source>
</evidence>
<evidence type="ECO:0000256" key="1">
    <source>
        <dbReference type="ARBA" id="ARBA00022490"/>
    </source>
</evidence>
<keyword evidence="1 2" id="KW-0963">Cytoplasm</keyword>
<dbReference type="InterPro" id="IPR009242">
    <property type="entry name" value="DUF896"/>
</dbReference>
<dbReference type="Proteomes" id="UP000675664">
    <property type="component" value="Unassembled WGS sequence"/>
</dbReference>
<sequence length="67" mass="8062">MLCKEKIDRINALAKKSKLEGLTPEEKEEQKELRAEYLVKFREHFRGHLESIRFVDDECVEKQQEKN</sequence>
<dbReference type="PANTHER" id="PTHR37300:SF1">
    <property type="entry name" value="UPF0291 PROTEIN YNZC"/>
    <property type="match status" value="1"/>
</dbReference>
<proteinExistence type="inferred from homology"/>
<dbReference type="SUPFAM" id="SSF158221">
    <property type="entry name" value="YnzC-like"/>
    <property type="match status" value="1"/>
</dbReference>
<evidence type="ECO:0000313" key="3">
    <source>
        <dbReference type="EMBL" id="MBR0596576.1"/>
    </source>
</evidence>
<keyword evidence="4" id="KW-1185">Reference proteome</keyword>
<dbReference type="Gene3D" id="1.10.287.540">
    <property type="entry name" value="Helix hairpin bin"/>
    <property type="match status" value="1"/>
</dbReference>
<evidence type="ECO:0000313" key="4">
    <source>
        <dbReference type="Proteomes" id="UP000675664"/>
    </source>
</evidence>